<dbReference type="EMBL" id="AZHB01000004">
    <property type="protein sequence ID" value="OAA70499.1"/>
    <property type="molecule type" value="Genomic_DNA"/>
</dbReference>
<keyword evidence="11" id="KW-0521">NADP</keyword>
<dbReference type="InterPro" id="IPR001433">
    <property type="entry name" value="OxRdtase_FAD/NAD-bd"/>
</dbReference>
<reference evidence="19 20" key="1">
    <citation type="journal article" date="2016" name="Genome Biol. Evol.">
        <title>Divergent and convergent evolution of fungal pathogenicity.</title>
        <authorList>
            <person name="Shang Y."/>
            <person name="Xiao G."/>
            <person name="Zheng P."/>
            <person name="Cen K."/>
            <person name="Zhan S."/>
            <person name="Wang C."/>
        </authorList>
    </citation>
    <scope>NUCLEOTIDE SEQUENCE [LARGE SCALE GENOMIC DNA]</scope>
    <source>
        <strain evidence="19 20">ARSEF 2679</strain>
    </source>
</reference>
<dbReference type="Pfam" id="PF00667">
    <property type="entry name" value="FAD_binding_1"/>
    <property type="match status" value="1"/>
</dbReference>
<dbReference type="Gene3D" id="3.40.50.920">
    <property type="match status" value="1"/>
</dbReference>
<evidence type="ECO:0000259" key="18">
    <source>
        <dbReference type="PROSITE" id="PS51384"/>
    </source>
</evidence>
<comment type="pathway">
    <text evidence="3">Sulfur metabolism; hydrogen sulfide biosynthesis; hydrogen sulfide from sulfite (NADPH route): step 1/1.</text>
</comment>
<dbReference type="Pfam" id="PF00175">
    <property type="entry name" value="NAD_binding_1"/>
    <property type="match status" value="1"/>
</dbReference>
<dbReference type="RefSeq" id="XP_018706786.1">
    <property type="nucleotide sequence ID" value="XM_018846079.1"/>
</dbReference>
<dbReference type="Proteomes" id="UP000076744">
    <property type="component" value="Unassembled WGS sequence"/>
</dbReference>
<dbReference type="Gene3D" id="1.20.990.10">
    <property type="entry name" value="NADPH-cytochrome p450 Reductase, Chain A, domain 3"/>
    <property type="match status" value="1"/>
</dbReference>
<evidence type="ECO:0000256" key="16">
    <source>
        <dbReference type="ARBA" id="ARBA00052219"/>
    </source>
</evidence>
<dbReference type="InterPro" id="IPR003097">
    <property type="entry name" value="CysJ-like_FAD-binding"/>
</dbReference>
<gene>
    <name evidence="19" type="ORF">ISF_02473</name>
</gene>
<evidence type="ECO:0000256" key="13">
    <source>
        <dbReference type="ARBA" id="ARBA00023002"/>
    </source>
</evidence>
<evidence type="ECO:0000256" key="8">
    <source>
        <dbReference type="ARBA" id="ARBA00022643"/>
    </source>
</evidence>
<evidence type="ECO:0000313" key="19">
    <source>
        <dbReference type="EMBL" id="OAA70499.1"/>
    </source>
</evidence>
<dbReference type="CDD" id="cd06207">
    <property type="entry name" value="CyPoR_like"/>
    <property type="match status" value="1"/>
</dbReference>
<dbReference type="Gene3D" id="2.40.30.10">
    <property type="entry name" value="Translation factors"/>
    <property type="match status" value="1"/>
</dbReference>
<dbReference type="InterPro" id="IPR019752">
    <property type="entry name" value="Pyrv/ketoisovalerate_OxRed_cat"/>
</dbReference>
<dbReference type="Pfam" id="PF17147">
    <property type="entry name" value="PFOR_II"/>
    <property type="match status" value="1"/>
</dbReference>
<protein>
    <recommendedName>
        <fullName evidence="4">assimilatory sulfite reductase (NADPH)</fullName>
        <ecNumber evidence="4">1.8.1.2</ecNumber>
    </recommendedName>
</protein>
<dbReference type="OrthoDB" id="1856718at2759"/>
<keyword evidence="9" id="KW-0479">Metal-binding</keyword>
<dbReference type="GO" id="GO:0004783">
    <property type="term" value="F:sulfite reductase (NADPH) activity"/>
    <property type="evidence" value="ECO:0007669"/>
    <property type="project" value="UniProtKB-EC"/>
</dbReference>
<dbReference type="InterPro" id="IPR001709">
    <property type="entry name" value="Flavoprot_Pyr_Nucl_cyt_Rdtase"/>
</dbReference>
<sequence length="1043" mass="113289">MSSSQSSSTLPFGQHVAIGDISGPTYVTTQLLVQHIAYKLSDKIFSYSPETYDLDVAAKRWAADGDSNVHKYTPEVLSLQTRVGAGALALGYIFSPDFDVTKRHIPQTLLASSGSLQALRATLDQLSLLYSVSSPFVAHVAAADYSAAHGIAANYDGALRLAEELGLGLVASASTYEAQHMSLFATLLAKVLPTLHVYDGVRVARETLRVVDALGEAGVADLYAKLAAEAEKLNPRLDNAGKVVELLKAFNDELGTVYAPFEYHGHETPDVVLVTFGSVEAQVARQVMTKIAVEGAKVGVINVRVYRPFIEEAFLTAIPASARTIAVLGQVNTEAALHDEATQSALYGDVLTAVTFAGKFAQEPDVLDIKYTAAQTLTPQGLVNTLHKVFGNEGEANTLPSLIAAEQYTFWDLDSSATVASPAVIGTLLAKQSTSNVFVREVYDNLTQGGAVRSDLRVSKKTLEAPYDINEADAIVVGDEKILKDVDVLASVAPGGKVILNLPGFKEADVEKRLSSAFRKTLADKDIAAFVLDPAVLPAFENDPSASKLLLELAFLKIAQPSVSPKGITITAKNVNLEQAAEAVDQCLTKLEARAETEEAATIELPLTIQPNSFVSFAKDEDVESLQLQDWQTLARGIVFKEAFGTCEAVRPDLAVTTHTVTVKENRRLTPSDYDRNIFHIEFDLGTTGLTYKIGEALGIHAENDVKDVEAFIKFYGLNGDDVVQVPSRDDASVTELRTVHQALVQNVDILGKPPKRFYEALAEFATDETEKKKLEALGSQAGAEDFKKRTEVDTLTYVDILEEFASARPSLHDLIKIVSPLKRREYSIASAQAVTPNSVSLMIVVVDWVDTRGRTRYGQATRYLSRLAAGAPVTVSVKPSVMKLPVKDTAPLIMAGLGTGLAPFRAFVQYRAMQKAQGKDIGAILLYLGSRHQREEYLYGEEWEAYRDAGVVTLIGAAFSRDQPQKIYIQDRMRQTVGDIVQAYIKDEGSFYLCGPTWPVPDVTAVLEEAIAAEAKAAGKKVDPKKEIEKLKEEGRYVLEVY</sequence>
<dbReference type="SUPFAM" id="SSF52922">
    <property type="entry name" value="TK C-terminal domain-like"/>
    <property type="match status" value="1"/>
</dbReference>
<dbReference type="InterPro" id="IPR002869">
    <property type="entry name" value="Pyrv_flavodox_OxRed_cen"/>
</dbReference>
<accession>A0A162MU82</accession>
<dbReference type="PROSITE" id="PS51384">
    <property type="entry name" value="FAD_FR"/>
    <property type="match status" value="1"/>
</dbReference>
<keyword evidence="13" id="KW-0560">Oxidoreductase</keyword>
<comment type="function">
    <text evidence="17">This enzyme catalyzes the 6-electron reduction of sulfite to sulfide. This is one of several activities required for the biosynthesis of L-cysteine from sulfate.</text>
</comment>
<dbReference type="Pfam" id="PF01558">
    <property type="entry name" value="POR"/>
    <property type="match status" value="1"/>
</dbReference>
<organism evidence="19 20">
    <name type="scientific">Cordyceps fumosorosea (strain ARSEF 2679)</name>
    <name type="common">Isaria fumosorosea</name>
    <dbReference type="NCBI Taxonomy" id="1081104"/>
    <lineage>
        <taxon>Eukaryota</taxon>
        <taxon>Fungi</taxon>
        <taxon>Dikarya</taxon>
        <taxon>Ascomycota</taxon>
        <taxon>Pezizomycotina</taxon>
        <taxon>Sordariomycetes</taxon>
        <taxon>Hypocreomycetidae</taxon>
        <taxon>Hypocreales</taxon>
        <taxon>Cordycipitaceae</taxon>
        <taxon>Cordyceps</taxon>
    </lineage>
</organism>
<comment type="cofactor">
    <cofactor evidence="1">
        <name>FMN</name>
        <dbReference type="ChEBI" id="CHEBI:58210"/>
    </cofactor>
</comment>
<dbReference type="GO" id="GO:0046872">
    <property type="term" value="F:metal ion binding"/>
    <property type="evidence" value="ECO:0007669"/>
    <property type="project" value="UniProtKB-KW"/>
</dbReference>
<dbReference type="InterPro" id="IPR009014">
    <property type="entry name" value="Transketo_C/PFOR_II"/>
</dbReference>
<keyword evidence="14" id="KW-0408">Iron</keyword>
<evidence type="ECO:0000256" key="7">
    <source>
        <dbReference type="ARBA" id="ARBA00022630"/>
    </source>
</evidence>
<dbReference type="Gene3D" id="3.40.920.10">
    <property type="entry name" value="Pyruvate-ferredoxin oxidoreductase, PFOR, domain III"/>
    <property type="match status" value="1"/>
</dbReference>
<keyword evidence="15" id="KW-0411">Iron-sulfur</keyword>
<evidence type="ECO:0000256" key="14">
    <source>
        <dbReference type="ARBA" id="ARBA00023004"/>
    </source>
</evidence>
<keyword evidence="20" id="KW-1185">Reference proteome</keyword>
<dbReference type="GO" id="GO:0050660">
    <property type="term" value="F:flavin adenine dinucleotide binding"/>
    <property type="evidence" value="ECO:0007669"/>
    <property type="project" value="TreeGrafter"/>
</dbReference>
<keyword evidence="12" id="KW-0249">Electron transport</keyword>
<comment type="caution">
    <text evidence="19">The sequence shown here is derived from an EMBL/GenBank/DDBJ whole genome shotgun (WGS) entry which is preliminary data.</text>
</comment>
<dbReference type="Gene3D" id="3.40.50.970">
    <property type="match status" value="1"/>
</dbReference>
<evidence type="ECO:0000256" key="5">
    <source>
        <dbReference type="ARBA" id="ARBA00022448"/>
    </source>
</evidence>
<dbReference type="InterPro" id="IPR017938">
    <property type="entry name" value="Riboflavin_synthase-like_b-brl"/>
</dbReference>
<evidence type="ECO:0000256" key="10">
    <source>
        <dbReference type="ARBA" id="ARBA00022827"/>
    </source>
</evidence>
<dbReference type="PANTHER" id="PTHR19384:SF109">
    <property type="entry name" value="SULFITE REDUCTASE [NADPH] FLAVOPROTEIN COMPONENT"/>
    <property type="match status" value="1"/>
</dbReference>
<keyword evidence="8" id="KW-0288">FMN</keyword>
<evidence type="ECO:0000256" key="4">
    <source>
        <dbReference type="ARBA" id="ARBA00012604"/>
    </source>
</evidence>
<dbReference type="SUPFAM" id="SSF53323">
    <property type="entry name" value="Pyruvate-ferredoxin oxidoreductase, PFOR, domain III"/>
    <property type="match status" value="1"/>
</dbReference>
<dbReference type="PRINTS" id="PR00371">
    <property type="entry name" value="FPNCR"/>
</dbReference>
<dbReference type="SUPFAM" id="SSF63380">
    <property type="entry name" value="Riboflavin synthase domain-like"/>
    <property type="match status" value="1"/>
</dbReference>
<keyword evidence="10" id="KW-0274">FAD</keyword>
<dbReference type="PANTHER" id="PTHR19384">
    <property type="entry name" value="NITRIC OXIDE SYNTHASE-RELATED"/>
    <property type="match status" value="1"/>
</dbReference>
<evidence type="ECO:0000256" key="1">
    <source>
        <dbReference type="ARBA" id="ARBA00001917"/>
    </source>
</evidence>
<dbReference type="InterPro" id="IPR033412">
    <property type="entry name" value="PFOR_II"/>
</dbReference>
<dbReference type="STRING" id="1081104.A0A162MU82"/>
<evidence type="ECO:0000256" key="9">
    <source>
        <dbReference type="ARBA" id="ARBA00022723"/>
    </source>
</evidence>
<feature type="domain" description="FAD-binding FR-type" evidence="18">
    <location>
        <begin position="656"/>
        <end position="887"/>
    </location>
</feature>
<keyword evidence="7" id="KW-0285">Flavoprotein</keyword>
<dbReference type="AlphaFoldDB" id="A0A162MU82"/>
<evidence type="ECO:0000256" key="11">
    <source>
        <dbReference type="ARBA" id="ARBA00022857"/>
    </source>
</evidence>
<dbReference type="Gene3D" id="3.40.50.80">
    <property type="entry name" value="Nucleotide-binding domain of ferredoxin-NADP reductase (FNR) module"/>
    <property type="match status" value="1"/>
</dbReference>
<dbReference type="GO" id="GO:0010181">
    <property type="term" value="F:FMN binding"/>
    <property type="evidence" value="ECO:0007669"/>
    <property type="project" value="TreeGrafter"/>
</dbReference>
<name>A0A162MU82_CORFA</name>
<dbReference type="EC" id="1.8.1.2" evidence="4"/>
<evidence type="ECO:0000256" key="17">
    <source>
        <dbReference type="ARBA" id="ARBA00059320"/>
    </source>
</evidence>
<proteinExistence type="predicted"/>
<comment type="cofactor">
    <cofactor evidence="2">
        <name>FAD</name>
        <dbReference type="ChEBI" id="CHEBI:57692"/>
    </cofactor>
</comment>
<dbReference type="GO" id="GO:0005829">
    <property type="term" value="C:cytosol"/>
    <property type="evidence" value="ECO:0007669"/>
    <property type="project" value="TreeGrafter"/>
</dbReference>
<keyword evidence="5" id="KW-0813">Transport</keyword>
<evidence type="ECO:0000256" key="6">
    <source>
        <dbReference type="ARBA" id="ARBA00022485"/>
    </source>
</evidence>
<dbReference type="GeneID" id="30018765"/>
<evidence type="ECO:0000256" key="12">
    <source>
        <dbReference type="ARBA" id="ARBA00022982"/>
    </source>
</evidence>
<dbReference type="FunFam" id="3.40.50.920:FF:000007">
    <property type="entry name" value="Pyruvate:ferredoxin (Flavodoxin) oxidoreductase"/>
    <property type="match status" value="1"/>
</dbReference>
<evidence type="ECO:0000256" key="3">
    <source>
        <dbReference type="ARBA" id="ARBA00004774"/>
    </source>
</evidence>
<evidence type="ECO:0000256" key="15">
    <source>
        <dbReference type="ARBA" id="ARBA00023014"/>
    </source>
</evidence>
<dbReference type="InterPro" id="IPR039261">
    <property type="entry name" value="FNR_nucleotide-bd"/>
</dbReference>
<evidence type="ECO:0000313" key="20">
    <source>
        <dbReference type="Proteomes" id="UP000076744"/>
    </source>
</evidence>
<keyword evidence="6" id="KW-0004">4Fe-4S</keyword>
<dbReference type="InterPro" id="IPR017927">
    <property type="entry name" value="FAD-bd_FR_type"/>
</dbReference>
<dbReference type="InterPro" id="IPR023173">
    <property type="entry name" value="NADPH_Cyt_P450_Rdtase_alpha"/>
</dbReference>
<dbReference type="FunFam" id="3.40.50.80:FF:000011">
    <property type="entry name" value="Sulfite reductase flavoprotein component"/>
    <property type="match status" value="1"/>
</dbReference>
<dbReference type="SUPFAM" id="SSF52343">
    <property type="entry name" value="Ferredoxin reductase-like, C-terminal NADP-linked domain"/>
    <property type="match status" value="1"/>
</dbReference>
<dbReference type="GO" id="GO:0051539">
    <property type="term" value="F:4 iron, 4 sulfur cluster binding"/>
    <property type="evidence" value="ECO:0007669"/>
    <property type="project" value="UniProtKB-KW"/>
</dbReference>
<evidence type="ECO:0000256" key="2">
    <source>
        <dbReference type="ARBA" id="ARBA00001974"/>
    </source>
</evidence>
<dbReference type="FunFam" id="3.40.50.970:FF:000052">
    <property type="entry name" value="Sulfite reductase [NADPH] flavoprotein component"/>
    <property type="match status" value="1"/>
</dbReference>
<dbReference type="GO" id="GO:0016903">
    <property type="term" value="F:oxidoreductase activity, acting on the aldehyde or oxo group of donors"/>
    <property type="evidence" value="ECO:0007669"/>
    <property type="project" value="InterPro"/>
</dbReference>
<dbReference type="FunFam" id="1.20.990.10:FF:000010">
    <property type="entry name" value="Sulfite reductase [NADPH] flavoprotein component"/>
    <property type="match status" value="1"/>
</dbReference>
<comment type="catalytic activity">
    <reaction evidence="16">
        <text>hydrogen sulfide + 3 NADP(+) + 3 H2O = sulfite + 3 NADPH + 4 H(+)</text>
        <dbReference type="Rhea" id="RHEA:13801"/>
        <dbReference type="ChEBI" id="CHEBI:15377"/>
        <dbReference type="ChEBI" id="CHEBI:15378"/>
        <dbReference type="ChEBI" id="CHEBI:17359"/>
        <dbReference type="ChEBI" id="CHEBI:29919"/>
        <dbReference type="ChEBI" id="CHEBI:57783"/>
        <dbReference type="ChEBI" id="CHEBI:58349"/>
        <dbReference type="EC" id="1.8.1.2"/>
    </reaction>
</comment>